<feature type="compositionally biased region" description="Polar residues" evidence="5">
    <location>
        <begin position="1314"/>
        <end position="1328"/>
    </location>
</feature>
<dbReference type="InterPro" id="IPR019931">
    <property type="entry name" value="LPXTG_anchor"/>
</dbReference>
<keyword evidence="6" id="KW-1133">Transmembrane helix</keyword>
<keyword evidence="6" id="KW-0472">Membrane</keyword>
<feature type="domain" description="Gram-positive cocci surface proteins LPxTG" evidence="7">
    <location>
        <begin position="1328"/>
        <end position="1362"/>
    </location>
</feature>
<proteinExistence type="predicted"/>
<evidence type="ECO:0000313" key="9">
    <source>
        <dbReference type="Proteomes" id="UP000199701"/>
    </source>
</evidence>
<keyword evidence="3" id="KW-0732">Signal</keyword>
<evidence type="ECO:0000256" key="4">
    <source>
        <dbReference type="ARBA" id="ARBA00023088"/>
    </source>
</evidence>
<feature type="transmembrane region" description="Helical" evidence="6">
    <location>
        <begin position="1335"/>
        <end position="1355"/>
    </location>
</feature>
<keyword evidence="6" id="KW-0812">Transmembrane</keyword>
<evidence type="ECO:0000259" key="7">
    <source>
        <dbReference type="PROSITE" id="PS50847"/>
    </source>
</evidence>
<evidence type="ECO:0000313" key="8">
    <source>
        <dbReference type="EMBL" id="SEW42942.1"/>
    </source>
</evidence>
<evidence type="ECO:0000256" key="6">
    <source>
        <dbReference type="SAM" id="Phobius"/>
    </source>
</evidence>
<reference evidence="8 9" key="1">
    <citation type="submission" date="2016-10" db="EMBL/GenBank/DDBJ databases">
        <authorList>
            <person name="de Groot N.N."/>
        </authorList>
    </citation>
    <scope>NUCLEOTIDE SEQUENCE [LARGE SCALE GENOMIC DNA]</scope>
    <source>
        <strain evidence="8 9">DSM 9179</strain>
    </source>
</reference>
<keyword evidence="1" id="KW-0134">Cell wall</keyword>
<keyword evidence="4" id="KW-0572">Peptidoglycan-anchor</keyword>
<dbReference type="EMBL" id="FOJI01000020">
    <property type="protein sequence ID" value="SEW42942.1"/>
    <property type="molecule type" value="Genomic_DNA"/>
</dbReference>
<protein>
    <submittedName>
        <fullName evidence="8">LPXTG-motif cell wall anchor domain-containing protein</fullName>
    </submittedName>
</protein>
<organism evidence="8 9">
    <name type="scientific">[Clostridium] fimetarium</name>
    <dbReference type="NCBI Taxonomy" id="99656"/>
    <lineage>
        <taxon>Bacteria</taxon>
        <taxon>Bacillati</taxon>
        <taxon>Bacillota</taxon>
        <taxon>Clostridia</taxon>
        <taxon>Lachnospirales</taxon>
        <taxon>Lachnospiraceae</taxon>
    </lineage>
</organism>
<feature type="region of interest" description="Disordered" evidence="5">
    <location>
        <begin position="1125"/>
        <end position="1155"/>
    </location>
</feature>
<gene>
    <name evidence="8" type="ORF">SAMN05421659_1204</name>
</gene>
<evidence type="ECO:0000256" key="5">
    <source>
        <dbReference type="SAM" id="MobiDB-lite"/>
    </source>
</evidence>
<dbReference type="OrthoDB" id="1987399at2"/>
<sequence>MNIKKRSTVIVRILSVLLSIAILPIGMLTVSAATQNGSETYPYLITSASDLAQFATDVNSGVNTVDMYYKLTSDIDISGYENWTPIGSYNNAFKGYFDGGNYTISGLTIKTSTDVANSGFGLFGSVDSGYVTESMPTRLKNIKLAKVSVECTSTSSLVYVGSLAGFASRLTVENCSASTAEGKTVSGPNAGGLIGYTSGCGLKNLSNGCDVAATGSYTTPNYAGGITSTARGCYLTNLRNNATVSHKDSTNMDSSVGGITGGAWYCFSLTGLVNTGNVNGASSAGGITGYTQGFPSGTHTKVSNSYNTGTITSSGNNTGGLIGQCQLTDIGQSFNFGKVNGTQYTGGIIGRLGNQNGNGVDYTKVSNYLTNCYNTASVSGTSYVGGIAGEANQCASVTKTYSASSVEGTSLVGALVGKFGGMESSNNFYAPAINPALAIYFNGSDYRKGAGVGSNQQWNATALTVEQMTDNSVLTSGNDKGLMSALGSEWKKRTNDGSIYYPELNVFYTSSESEVQATSRRSVMATIPLTYSFSISPQPADVQTPIILPTVSEGYKSAASQTVLVSNTGTGDTGEFTLSLVQASLNYFSLSKATMASLAVGKSDSFTVTPNTGLAPGTYQDFVQISCSNTNMQASDKNKGFLIEFTVVESVTKDIINLSPFDDKTFATKTEGYSPVAVHTVDVSNTGTEDTGELTVSLSGTNADSFTLSKTTITNIAANGSENFTVVPKTGLPVGTYTATVTVSGDTITPKNFDVFFTVEENKDVIILNPFDDKTFSPVTVGYSPVTAYDVNLSNTGTRATGELTVSLSGTNADSFTLSKTTIASLEANGSNSFSVVPKTGLAVGTYTATVTVSGDNITPKSFNISFTVEENKDVIILNPFDDKTFSPATVGYSPVTAYDVNLSNTGTRATGELTVSLSGTNADSFMLSKTTIASLTANGSDNFTVVPKTGLAVGTYTATVTVSGNNIIPKSFDVSFTVKINPPTATGGKRTVTVKDVTDGATLKLYKPDGTIVIETPTKNPDGTYTYTNVEPGNYYVTQTINGIESGHSNTAMVTDATPETPSAPTAKGGKRTVTVKDVKDDATLKLYKADGTIVTAIPTKNLDGTYTYTDLEPGTYYVTQTSGGVESDHSNTVTVTPEAPIAPTAPTAPTTTGGTKTITVKDVKDDTTFKLYKADGTIVTAIPTKNPDGTYTYTDLEPGTYYVTQTSGGVESDPSNTVTVTPEAPIAPTTTGGTRTITVKDVTDGATLNLYKSDGTLVNVAPTKNLDGFYTYIDLELGVYYVTQTVDGVEGGPSGTFSVTENDDNNFGADNGTDSGKPSTDNSDNAPKTGDSVSVALLIGLLSLSLLIISLMLKRRRQNS</sequence>
<feature type="compositionally biased region" description="Low complexity" evidence="5">
    <location>
        <begin position="1134"/>
        <end position="1155"/>
    </location>
</feature>
<name>A0A1I0RP46_9FIRM</name>
<accession>A0A1I0RP46</accession>
<keyword evidence="2" id="KW-0964">Secreted</keyword>
<evidence type="ECO:0000256" key="2">
    <source>
        <dbReference type="ARBA" id="ARBA00022525"/>
    </source>
</evidence>
<dbReference type="PROSITE" id="PS50847">
    <property type="entry name" value="GRAM_POS_ANCHORING"/>
    <property type="match status" value="1"/>
</dbReference>
<evidence type="ECO:0000256" key="1">
    <source>
        <dbReference type="ARBA" id="ARBA00022512"/>
    </source>
</evidence>
<dbReference type="NCBIfam" id="TIGR01167">
    <property type="entry name" value="LPXTG_anchor"/>
    <property type="match status" value="1"/>
</dbReference>
<evidence type="ECO:0000256" key="3">
    <source>
        <dbReference type="ARBA" id="ARBA00022729"/>
    </source>
</evidence>
<feature type="region of interest" description="Disordered" evidence="5">
    <location>
        <begin position="1294"/>
        <end position="1330"/>
    </location>
</feature>
<keyword evidence="9" id="KW-1185">Reference proteome</keyword>
<dbReference type="Proteomes" id="UP000199701">
    <property type="component" value="Unassembled WGS sequence"/>
</dbReference>
<dbReference type="STRING" id="99656.SAMN05421659_1204"/>
<dbReference type="SUPFAM" id="SSF49478">
    <property type="entry name" value="Cna protein B-type domain"/>
    <property type="match status" value="1"/>
</dbReference>
<dbReference type="Gene3D" id="2.160.20.110">
    <property type="match status" value="2"/>
</dbReference>